<dbReference type="EMBL" id="HBUE01252003">
    <property type="protein sequence ID" value="CAG6554733.1"/>
    <property type="molecule type" value="Transcribed_RNA"/>
</dbReference>
<feature type="compositionally biased region" description="Polar residues" evidence="1">
    <location>
        <begin position="33"/>
        <end position="44"/>
    </location>
</feature>
<dbReference type="EMBL" id="HBUE01147077">
    <property type="protein sequence ID" value="CAG6503476.1"/>
    <property type="molecule type" value="Transcribed_RNA"/>
</dbReference>
<name>A0A8D8ILP5_CULPI</name>
<protein>
    <submittedName>
        <fullName evidence="2">(northern house mosquito) hypothetical protein</fullName>
    </submittedName>
</protein>
<feature type="region of interest" description="Disordered" evidence="1">
    <location>
        <begin position="33"/>
        <end position="66"/>
    </location>
</feature>
<proteinExistence type="predicted"/>
<dbReference type="AlphaFoldDB" id="A0A8D8ILP5"/>
<feature type="compositionally biased region" description="Polar residues" evidence="1">
    <location>
        <begin position="120"/>
        <end position="130"/>
    </location>
</feature>
<evidence type="ECO:0000256" key="1">
    <source>
        <dbReference type="SAM" id="MobiDB-lite"/>
    </source>
</evidence>
<organism evidence="2">
    <name type="scientific">Culex pipiens</name>
    <name type="common">House mosquito</name>
    <dbReference type="NCBI Taxonomy" id="7175"/>
    <lineage>
        <taxon>Eukaryota</taxon>
        <taxon>Metazoa</taxon>
        <taxon>Ecdysozoa</taxon>
        <taxon>Arthropoda</taxon>
        <taxon>Hexapoda</taxon>
        <taxon>Insecta</taxon>
        <taxon>Pterygota</taxon>
        <taxon>Neoptera</taxon>
        <taxon>Endopterygota</taxon>
        <taxon>Diptera</taxon>
        <taxon>Nematocera</taxon>
        <taxon>Culicoidea</taxon>
        <taxon>Culicidae</taxon>
        <taxon>Culicinae</taxon>
        <taxon>Culicini</taxon>
        <taxon>Culex</taxon>
        <taxon>Culex</taxon>
    </lineage>
</organism>
<dbReference type="EMBL" id="HBUE01137880">
    <property type="protein sequence ID" value="CAG6499427.1"/>
    <property type="molecule type" value="Transcribed_RNA"/>
</dbReference>
<dbReference type="EMBL" id="HBUE01147076">
    <property type="protein sequence ID" value="CAG6503475.1"/>
    <property type="molecule type" value="Transcribed_RNA"/>
</dbReference>
<dbReference type="EMBL" id="HBUE01252002">
    <property type="protein sequence ID" value="CAG6554732.1"/>
    <property type="molecule type" value="Transcribed_RNA"/>
</dbReference>
<sequence length="130" mass="14167">MITLPFGHTVISAITATLQHKLSSTRIGDYTVSSHSISTQTSPDPSDPRNAKNPVSSAATPHWNFSPGLSVIDLSLINAMEDRDLQQHSLVEILEQSSRNHDINTPRTSRSLARSLPKNAITTPRSPKTT</sequence>
<accession>A0A8D8ILP5</accession>
<reference evidence="2" key="1">
    <citation type="submission" date="2021-05" db="EMBL/GenBank/DDBJ databases">
        <authorList>
            <person name="Alioto T."/>
            <person name="Alioto T."/>
            <person name="Gomez Garrido J."/>
        </authorList>
    </citation>
    <scope>NUCLEOTIDE SEQUENCE</scope>
</reference>
<evidence type="ECO:0000313" key="2">
    <source>
        <dbReference type="EMBL" id="CAG6554733.1"/>
    </source>
</evidence>
<feature type="region of interest" description="Disordered" evidence="1">
    <location>
        <begin position="94"/>
        <end position="130"/>
    </location>
</feature>
<dbReference type="EMBL" id="HBUE01137877">
    <property type="protein sequence ID" value="CAG6499424.1"/>
    <property type="molecule type" value="Transcribed_RNA"/>
</dbReference>